<dbReference type="PANTHER" id="PTHR21039:SF0">
    <property type="entry name" value="HISTIDINOL-PHOSPHATASE"/>
    <property type="match status" value="1"/>
</dbReference>
<evidence type="ECO:0000256" key="5">
    <source>
        <dbReference type="ARBA" id="ARBA00022801"/>
    </source>
</evidence>
<dbReference type="eggNOG" id="COG1387">
    <property type="taxonomic scope" value="Bacteria"/>
</dbReference>
<reference evidence="10 11" key="2">
    <citation type="journal article" date="2014" name="Genome Announc.">
        <title>Complete Genome Sequence of Coprothermobacter proteolyticus DSM 5265.</title>
        <authorList>
            <person name="Alexiev A."/>
            <person name="Coil D.A."/>
            <person name="Badger J.H."/>
            <person name="Enticknap J."/>
            <person name="Ward N."/>
            <person name="Robb F.T."/>
            <person name="Eisen J.A."/>
        </authorList>
    </citation>
    <scope>NUCLEOTIDE SEQUENCE [LARGE SCALE GENOMIC DNA]</scope>
    <source>
        <strain evidence="11">ATCC 35245 / DSM 5265 / OCM 4 / BT</strain>
    </source>
</reference>
<comment type="pathway">
    <text evidence="1 8">Amino-acid biosynthesis; L-histidine biosynthesis; L-histidine from 5-phospho-alpha-D-ribose 1-diphosphate: step 8/9.</text>
</comment>
<keyword evidence="4 8" id="KW-0028">Amino-acid biosynthesis</keyword>
<dbReference type="SUPFAM" id="SSF89550">
    <property type="entry name" value="PHP domain-like"/>
    <property type="match status" value="1"/>
</dbReference>
<proteinExistence type="inferred from homology"/>
<dbReference type="GO" id="GO:0000105">
    <property type="term" value="P:L-histidine biosynthetic process"/>
    <property type="evidence" value="ECO:0007669"/>
    <property type="project" value="UniProtKB-UniRule"/>
</dbReference>
<evidence type="ECO:0000313" key="10">
    <source>
        <dbReference type="EMBL" id="ACI17622.1"/>
    </source>
</evidence>
<dbReference type="KEGG" id="cpo:COPRO5265_0239"/>
<dbReference type="STRING" id="309798.COPRO5265_0239"/>
<dbReference type="OrthoDB" id="9775255at2"/>
<dbReference type="HOGENOM" id="CLU_054611_3_0_9"/>
<dbReference type="NCBIfam" id="TIGR01856">
    <property type="entry name" value="hisJ_fam"/>
    <property type="match status" value="1"/>
</dbReference>
<dbReference type="Pfam" id="PF02811">
    <property type="entry name" value="PHP"/>
    <property type="match status" value="1"/>
</dbReference>
<dbReference type="UniPathway" id="UPA00031">
    <property type="reaction ID" value="UER00013"/>
</dbReference>
<dbReference type="SMART" id="SM00481">
    <property type="entry name" value="POLIIIAc"/>
    <property type="match status" value="1"/>
</dbReference>
<dbReference type="AlphaFoldDB" id="B5Y761"/>
<evidence type="ECO:0000256" key="1">
    <source>
        <dbReference type="ARBA" id="ARBA00004970"/>
    </source>
</evidence>
<comment type="catalytic activity">
    <reaction evidence="7 8">
        <text>L-histidinol phosphate + H2O = L-histidinol + phosphate</text>
        <dbReference type="Rhea" id="RHEA:14465"/>
        <dbReference type="ChEBI" id="CHEBI:15377"/>
        <dbReference type="ChEBI" id="CHEBI:43474"/>
        <dbReference type="ChEBI" id="CHEBI:57699"/>
        <dbReference type="ChEBI" id="CHEBI:57980"/>
        <dbReference type="EC" id="3.1.3.15"/>
    </reaction>
</comment>
<dbReference type="EMBL" id="CP001145">
    <property type="protein sequence ID" value="ACI17622.1"/>
    <property type="molecule type" value="Genomic_DNA"/>
</dbReference>
<feature type="domain" description="Polymerase/histidinol phosphatase N-terminal" evidence="9">
    <location>
        <begin position="4"/>
        <end position="84"/>
    </location>
</feature>
<dbReference type="InterPro" id="IPR004013">
    <property type="entry name" value="PHP_dom"/>
</dbReference>
<dbReference type="PANTHER" id="PTHR21039">
    <property type="entry name" value="HISTIDINOL PHOSPHATASE-RELATED"/>
    <property type="match status" value="1"/>
</dbReference>
<organism evidence="10 11">
    <name type="scientific">Coprothermobacter proteolyticus (strain ATCC 35245 / DSM 5265 / OCM 4 / BT)</name>
    <dbReference type="NCBI Taxonomy" id="309798"/>
    <lineage>
        <taxon>Bacteria</taxon>
        <taxon>Pseudomonadati</taxon>
        <taxon>Coprothermobacterota</taxon>
        <taxon>Coprothermobacteria</taxon>
        <taxon>Coprothermobacterales</taxon>
        <taxon>Coprothermobacteraceae</taxon>
        <taxon>Coprothermobacter</taxon>
    </lineage>
</organism>
<evidence type="ECO:0000259" key="9">
    <source>
        <dbReference type="SMART" id="SM00481"/>
    </source>
</evidence>
<keyword evidence="5 8" id="KW-0378">Hydrolase</keyword>
<accession>B5Y761</accession>
<dbReference type="InterPro" id="IPR010140">
    <property type="entry name" value="Histidinol_P_phosphatase_HisJ"/>
</dbReference>
<dbReference type="GO" id="GO:0005737">
    <property type="term" value="C:cytoplasm"/>
    <property type="evidence" value="ECO:0007669"/>
    <property type="project" value="TreeGrafter"/>
</dbReference>
<evidence type="ECO:0000313" key="11">
    <source>
        <dbReference type="Proteomes" id="UP000001732"/>
    </source>
</evidence>
<dbReference type="RefSeq" id="WP_012544274.1">
    <property type="nucleotide sequence ID" value="NC_011295.1"/>
</dbReference>
<sequence length="272" mass="31125">MISTDLHLHSLWSPDGQEPLSHIFSECAAKNLTHIAITDHLDLHDPSGDEGVKDLDRYLADIEYTGRNFPTMEILKGLEAGVNKDNLQETESLIAPHKFDVILLSIHVFNKINVAKPLPYLDSVSFIKAYLEETLFCVTHMEQYQVLAHLDYPARYTAFTLQDYVQNADLVEKVLRTLIERRKALELNTARLDKSENFKIMQWILQQYTNLGGYMVTVGSDAHKLEAIGRNFDRAEQLLSLVGLDKLTVFEDTRPKLISWTSYSVKLQDPNY</sequence>
<evidence type="ECO:0000256" key="4">
    <source>
        <dbReference type="ARBA" id="ARBA00022605"/>
    </source>
</evidence>
<dbReference type="Gene3D" id="3.20.20.140">
    <property type="entry name" value="Metal-dependent hydrolases"/>
    <property type="match status" value="1"/>
</dbReference>
<dbReference type="GO" id="GO:0004401">
    <property type="term" value="F:histidinol-phosphatase activity"/>
    <property type="evidence" value="ECO:0007669"/>
    <property type="project" value="UniProtKB-UniRule"/>
</dbReference>
<evidence type="ECO:0000256" key="2">
    <source>
        <dbReference type="ARBA" id="ARBA00009152"/>
    </source>
</evidence>
<evidence type="ECO:0000256" key="6">
    <source>
        <dbReference type="ARBA" id="ARBA00023102"/>
    </source>
</evidence>
<evidence type="ECO:0000256" key="7">
    <source>
        <dbReference type="ARBA" id="ARBA00049158"/>
    </source>
</evidence>
<evidence type="ECO:0000256" key="8">
    <source>
        <dbReference type="RuleBase" id="RU366003"/>
    </source>
</evidence>
<keyword evidence="6 8" id="KW-0368">Histidine biosynthesis</keyword>
<comment type="similarity">
    <text evidence="2 8">Belongs to the PHP hydrolase family. HisK subfamily.</text>
</comment>
<protein>
    <recommendedName>
        <fullName evidence="3 8">Histidinol-phosphatase</fullName>
        <shortName evidence="8">HolPase</shortName>
        <ecNumber evidence="3 8">3.1.3.15</ecNumber>
    </recommendedName>
</protein>
<dbReference type="Proteomes" id="UP000001732">
    <property type="component" value="Chromosome"/>
</dbReference>
<gene>
    <name evidence="10" type="ordered locus">COPRO5265_0239</name>
</gene>
<evidence type="ECO:0000256" key="3">
    <source>
        <dbReference type="ARBA" id="ARBA00013085"/>
    </source>
</evidence>
<dbReference type="InterPro" id="IPR003141">
    <property type="entry name" value="Pol/His_phosphatase_N"/>
</dbReference>
<reference evidence="11" key="1">
    <citation type="submission" date="2008-08" db="EMBL/GenBank/DDBJ databases">
        <title>The complete genome sequence of Coprothermobacter proteolyticus strain ATCC 5245 / DSM 5265 / BT.</title>
        <authorList>
            <person name="Dodson R.J."/>
            <person name="Durkin A.S."/>
            <person name="Wu M."/>
            <person name="Eisen J."/>
            <person name="Sutton G."/>
        </authorList>
    </citation>
    <scope>NUCLEOTIDE SEQUENCE [LARGE SCALE GENOMIC DNA]</scope>
    <source>
        <strain evidence="11">ATCC 35245 / DSM 5265 / OCM 4 / BT</strain>
    </source>
</reference>
<dbReference type="EC" id="3.1.3.15" evidence="3 8"/>
<dbReference type="InterPro" id="IPR016195">
    <property type="entry name" value="Pol/histidinol_Pase-like"/>
</dbReference>
<name>B5Y761_COPPD</name>
<keyword evidence="11" id="KW-1185">Reference proteome</keyword>